<feature type="region of interest" description="Disordered" evidence="1">
    <location>
        <begin position="1"/>
        <end position="35"/>
    </location>
</feature>
<dbReference type="Pfam" id="PF04468">
    <property type="entry name" value="PSP1"/>
    <property type="match status" value="1"/>
</dbReference>
<keyword evidence="4" id="KW-1185">Reference proteome</keyword>
<dbReference type="InterPro" id="IPR007557">
    <property type="entry name" value="PSP1_C"/>
</dbReference>
<organism evidence="3 4">
    <name type="scientific">Boothiomyces macroporosus</name>
    <dbReference type="NCBI Taxonomy" id="261099"/>
    <lineage>
        <taxon>Eukaryota</taxon>
        <taxon>Fungi</taxon>
        <taxon>Fungi incertae sedis</taxon>
        <taxon>Chytridiomycota</taxon>
        <taxon>Chytridiomycota incertae sedis</taxon>
        <taxon>Chytridiomycetes</taxon>
        <taxon>Rhizophydiales</taxon>
        <taxon>Terramycetaceae</taxon>
        <taxon>Boothiomyces</taxon>
    </lineage>
</organism>
<dbReference type="InterPro" id="IPR047767">
    <property type="entry name" value="PSP1-like"/>
</dbReference>
<feature type="region of interest" description="Disordered" evidence="1">
    <location>
        <begin position="44"/>
        <end position="63"/>
    </location>
</feature>
<dbReference type="AlphaFoldDB" id="A0AAD5UK50"/>
<dbReference type="PANTHER" id="PTHR43830:SF3">
    <property type="entry name" value="PROTEIN PSP1"/>
    <property type="match status" value="1"/>
</dbReference>
<proteinExistence type="predicted"/>
<protein>
    <recommendedName>
        <fullName evidence="2">PSP1 C-terminal domain-containing protein</fullName>
    </recommendedName>
</protein>
<dbReference type="GO" id="GO:0005737">
    <property type="term" value="C:cytoplasm"/>
    <property type="evidence" value="ECO:0007669"/>
    <property type="project" value="TreeGrafter"/>
</dbReference>
<dbReference type="PROSITE" id="PS51411">
    <property type="entry name" value="PSP1_C"/>
    <property type="match status" value="1"/>
</dbReference>
<dbReference type="EMBL" id="JADGKB010000012">
    <property type="protein sequence ID" value="KAJ3260250.1"/>
    <property type="molecule type" value="Genomic_DNA"/>
</dbReference>
<feature type="region of interest" description="Disordered" evidence="1">
    <location>
        <begin position="158"/>
        <end position="178"/>
    </location>
</feature>
<feature type="compositionally biased region" description="Polar residues" evidence="1">
    <location>
        <begin position="8"/>
        <end position="22"/>
    </location>
</feature>
<dbReference type="NCBIfam" id="NF041131">
    <property type="entry name" value="RicT_YaaT_fam"/>
    <property type="match status" value="1"/>
</dbReference>
<evidence type="ECO:0000259" key="2">
    <source>
        <dbReference type="PROSITE" id="PS51411"/>
    </source>
</evidence>
<accession>A0AAD5UK50</accession>
<feature type="region of interest" description="Disordered" evidence="1">
    <location>
        <begin position="80"/>
        <end position="107"/>
    </location>
</feature>
<evidence type="ECO:0000313" key="4">
    <source>
        <dbReference type="Proteomes" id="UP001210925"/>
    </source>
</evidence>
<name>A0AAD5UK50_9FUNG</name>
<gene>
    <name evidence="3" type="ORF">HK103_000885</name>
</gene>
<dbReference type="Proteomes" id="UP001210925">
    <property type="component" value="Unassembled WGS sequence"/>
</dbReference>
<evidence type="ECO:0000256" key="1">
    <source>
        <dbReference type="SAM" id="MobiDB-lite"/>
    </source>
</evidence>
<comment type="caution">
    <text evidence="3">The sequence shown here is derived from an EMBL/GenBank/DDBJ whole genome shotgun (WGS) entry which is preliminary data.</text>
</comment>
<dbReference type="PANTHER" id="PTHR43830">
    <property type="entry name" value="PROTEIN PSP1"/>
    <property type="match status" value="1"/>
</dbReference>
<sequence>MPSPVEIKQSNSLSKSDSPMSEQKSELTPHMNVTAEAWKVVGSPARRASINPENQPDLSELASPDFTARARAASIPGFSFQVEHHDGPPPPGLGENTSPSSATPVVAYPSTWNGNNGSIWSTGANGSPIVNDNVRDIFAQTPAAETPEISIMTEEEYNAMPKGRSRSKSSSAIFDTEEDPFDPKAMPDMSSIWTNSGNQGQNLLHRRASTQPSQQTLMWEALRAAQLATPDDMNGVNTDELMERFKQEQAANLRRYSVAPSMVNRFMARYSLCNCRNVDPTPEANTSVLQVPSNFDQVRRRHSMAGPMFDRKLNTKFLSEGFEALGLNDASQQLERIDDYFENTESRTRAFVEAGKNLQAIQDTLTPVTPSPLPSTTYRWPLYVVEFKAGRTDYFYIPEENENLVLNIGDLAIVEADRGKDLGKVIETSINSLSELQMYQATHQDPLVDSHNAVGKEIQPKRIFRIAEPSEVAMLLSKSQDEAKANGVCQIKIRQKKLPMEIVDAEYQWDRRKLTFYFVADRRIDFRELVRELFKIYKTRIWM</sequence>
<feature type="domain" description="PSP1 C-terminal" evidence="2">
    <location>
        <begin position="461"/>
        <end position="543"/>
    </location>
</feature>
<reference evidence="3" key="1">
    <citation type="submission" date="2020-05" db="EMBL/GenBank/DDBJ databases">
        <title>Phylogenomic resolution of chytrid fungi.</title>
        <authorList>
            <person name="Stajich J.E."/>
            <person name="Amses K."/>
            <person name="Simmons R."/>
            <person name="Seto K."/>
            <person name="Myers J."/>
            <person name="Bonds A."/>
            <person name="Quandt C.A."/>
            <person name="Barry K."/>
            <person name="Liu P."/>
            <person name="Grigoriev I."/>
            <person name="Longcore J.E."/>
            <person name="James T.Y."/>
        </authorList>
    </citation>
    <scope>NUCLEOTIDE SEQUENCE</scope>
    <source>
        <strain evidence="3">PLAUS21</strain>
    </source>
</reference>
<evidence type="ECO:0000313" key="3">
    <source>
        <dbReference type="EMBL" id="KAJ3260250.1"/>
    </source>
</evidence>